<dbReference type="Proteomes" id="UP000486903">
    <property type="component" value="Unassembled WGS sequence"/>
</dbReference>
<comment type="caution">
    <text evidence="1">The sequence shown here is derived from an EMBL/GenBank/DDBJ whole genome shotgun (WGS) entry which is preliminary data.</text>
</comment>
<reference evidence="1 2" key="1">
    <citation type="submission" date="2019-04" db="EMBL/GenBank/DDBJ databases">
        <title>Genome sequencing of Clostridium botulinum Groups I-IV and Clostridium butyricum.</title>
        <authorList>
            <person name="Brunt J."/>
            <person name="Van Vliet A.H.M."/>
            <person name="Stringer S.C."/>
            <person name="Carter A.T."/>
            <person name="Peck M.W."/>
        </authorList>
    </citation>
    <scope>NUCLEOTIDE SEQUENCE [LARGE SCALE GENOMIC DNA]</scope>
    <source>
        <strain evidence="1 2">BL81</strain>
    </source>
</reference>
<proteinExistence type="predicted"/>
<organism evidence="1 2">
    <name type="scientific">Clostridium botulinum</name>
    <dbReference type="NCBI Taxonomy" id="1491"/>
    <lineage>
        <taxon>Bacteria</taxon>
        <taxon>Bacillati</taxon>
        <taxon>Bacillota</taxon>
        <taxon>Clostridia</taxon>
        <taxon>Eubacteriales</taxon>
        <taxon>Clostridiaceae</taxon>
        <taxon>Clostridium</taxon>
    </lineage>
</organism>
<accession>A0A6B4JQN4</accession>
<evidence type="ECO:0000313" key="1">
    <source>
        <dbReference type="EMBL" id="NFV26432.1"/>
    </source>
</evidence>
<protein>
    <submittedName>
        <fullName evidence="1">Uncharacterized protein</fullName>
    </submittedName>
</protein>
<name>A0A6B4JQN4_CLOBO</name>
<evidence type="ECO:0000313" key="2">
    <source>
        <dbReference type="Proteomes" id="UP000486903"/>
    </source>
</evidence>
<dbReference type="EMBL" id="SXFB01000005">
    <property type="protein sequence ID" value="NFV26432.1"/>
    <property type="molecule type" value="Genomic_DNA"/>
</dbReference>
<dbReference type="AlphaFoldDB" id="A0A6B4JQN4"/>
<gene>
    <name evidence="1" type="ORF">FDG31_09630</name>
</gene>
<sequence length="102" mass="11702">MKKKIIVLVSALILFNCVPTFADTTTTDTTTPKFTLHKIIVDYVFDNRSNKYKTIIIIDETSPVFLNELSKFLKVPPDIVDKINKKGLLNEKDSTKINKEER</sequence>